<organism evidence="2 3">
    <name type="scientific">Schizophyllum amplum</name>
    <dbReference type="NCBI Taxonomy" id="97359"/>
    <lineage>
        <taxon>Eukaryota</taxon>
        <taxon>Fungi</taxon>
        <taxon>Dikarya</taxon>
        <taxon>Basidiomycota</taxon>
        <taxon>Agaricomycotina</taxon>
        <taxon>Agaricomycetes</taxon>
        <taxon>Agaricomycetidae</taxon>
        <taxon>Agaricales</taxon>
        <taxon>Schizophyllaceae</taxon>
        <taxon>Schizophyllum</taxon>
    </lineage>
</organism>
<dbReference type="Proteomes" id="UP000320762">
    <property type="component" value="Unassembled WGS sequence"/>
</dbReference>
<name>A0A550BXV3_9AGAR</name>
<dbReference type="AlphaFoldDB" id="A0A550BXV3"/>
<evidence type="ECO:0000313" key="3">
    <source>
        <dbReference type="Proteomes" id="UP000320762"/>
    </source>
</evidence>
<protein>
    <submittedName>
        <fullName evidence="2">Uncharacterized protein</fullName>
    </submittedName>
</protein>
<proteinExistence type="predicted"/>
<gene>
    <name evidence="2" type="ORF">BD626DRAFT_212428</name>
</gene>
<evidence type="ECO:0000256" key="1">
    <source>
        <dbReference type="SAM" id="MobiDB-lite"/>
    </source>
</evidence>
<comment type="caution">
    <text evidence="2">The sequence shown here is derived from an EMBL/GenBank/DDBJ whole genome shotgun (WGS) entry which is preliminary data.</text>
</comment>
<keyword evidence="3" id="KW-1185">Reference proteome</keyword>
<evidence type="ECO:0000313" key="2">
    <source>
        <dbReference type="EMBL" id="TRM57370.1"/>
    </source>
</evidence>
<dbReference type="EMBL" id="VDMD01000048">
    <property type="protein sequence ID" value="TRM57370.1"/>
    <property type="molecule type" value="Genomic_DNA"/>
</dbReference>
<accession>A0A550BXV3</accession>
<reference evidence="2 3" key="1">
    <citation type="journal article" date="2019" name="New Phytol.">
        <title>Comparative genomics reveals unique wood-decay strategies and fruiting body development in the Schizophyllaceae.</title>
        <authorList>
            <person name="Almasi E."/>
            <person name="Sahu N."/>
            <person name="Krizsan K."/>
            <person name="Balint B."/>
            <person name="Kovacs G.M."/>
            <person name="Kiss B."/>
            <person name="Cseklye J."/>
            <person name="Drula E."/>
            <person name="Henrissat B."/>
            <person name="Nagy I."/>
            <person name="Chovatia M."/>
            <person name="Adam C."/>
            <person name="LaButti K."/>
            <person name="Lipzen A."/>
            <person name="Riley R."/>
            <person name="Grigoriev I.V."/>
            <person name="Nagy L.G."/>
        </authorList>
    </citation>
    <scope>NUCLEOTIDE SEQUENCE [LARGE SCALE GENOMIC DNA]</scope>
    <source>
        <strain evidence="2 3">NL-1724</strain>
    </source>
</reference>
<sequence length="167" mass="18558">MAIWKSVHRSPSPVKGGYSGRLLGISTTHSTELGWDLSRHMQPGLAQNIYKPSSRTSAHALTDDRARSGSRKLWRRTPHSAHIPREFDNKKGAFPRLWRRSAGGISADARISFVHIQMLSEPSFPFTSLVDRSAGTGPSRGRQIVEDEIGGRYAERRTLYSVDSCIG</sequence>
<feature type="region of interest" description="Disordered" evidence="1">
    <location>
        <begin position="53"/>
        <end position="73"/>
    </location>
</feature>